<proteinExistence type="predicted"/>
<accession>A0ACC0I468</accession>
<dbReference type="EMBL" id="CM045759">
    <property type="protein sequence ID" value="KAI8020296.1"/>
    <property type="molecule type" value="Genomic_DNA"/>
</dbReference>
<organism evidence="1 2">
    <name type="scientific">Camellia lanceoleosa</name>
    <dbReference type="NCBI Taxonomy" id="1840588"/>
    <lineage>
        <taxon>Eukaryota</taxon>
        <taxon>Viridiplantae</taxon>
        <taxon>Streptophyta</taxon>
        <taxon>Embryophyta</taxon>
        <taxon>Tracheophyta</taxon>
        <taxon>Spermatophyta</taxon>
        <taxon>Magnoliopsida</taxon>
        <taxon>eudicotyledons</taxon>
        <taxon>Gunneridae</taxon>
        <taxon>Pentapetalae</taxon>
        <taxon>asterids</taxon>
        <taxon>Ericales</taxon>
        <taxon>Theaceae</taxon>
        <taxon>Camellia</taxon>
    </lineage>
</organism>
<protein>
    <submittedName>
        <fullName evidence="1">Transcription factor bHLH162</fullName>
    </submittedName>
</protein>
<keyword evidence="2" id="KW-1185">Reference proteome</keyword>
<evidence type="ECO:0000313" key="2">
    <source>
        <dbReference type="Proteomes" id="UP001060215"/>
    </source>
</evidence>
<name>A0ACC0I468_9ERIC</name>
<comment type="caution">
    <text evidence="1">The sequence shown here is derived from an EMBL/GenBank/DDBJ whole genome shotgun (WGS) entry which is preliminary data.</text>
</comment>
<dbReference type="Proteomes" id="UP001060215">
    <property type="component" value="Chromosome 2"/>
</dbReference>
<gene>
    <name evidence="1" type="ORF">LOK49_LG04G02060</name>
</gene>
<evidence type="ECO:0000313" key="1">
    <source>
        <dbReference type="EMBL" id="KAI8020296.1"/>
    </source>
</evidence>
<sequence>MKKSKSSSPEKLDRKLVERNRRIHMKGLCFKLTSLIPPHHFRPSKDMLSQQDQLDQAAEYIKQLKERIEELKARRALAMGNTNETNKNIKDTMMFGLRSPVVKLKDLGSSLEVVLISGLEKNFMLYEVISVLEDEGAEVVSTSVSTMGDRVFHTLHAQVKVTRVGVETSRVCQRLHELVC</sequence>
<reference evidence="1 2" key="1">
    <citation type="journal article" date="2022" name="Plant J.">
        <title>Chromosome-level genome of Camellia lanceoleosa provides a valuable resource for understanding genome evolution and self-incompatibility.</title>
        <authorList>
            <person name="Gong W."/>
            <person name="Xiao S."/>
            <person name="Wang L."/>
            <person name="Liao Z."/>
            <person name="Chang Y."/>
            <person name="Mo W."/>
            <person name="Hu G."/>
            <person name="Li W."/>
            <person name="Zhao G."/>
            <person name="Zhu H."/>
            <person name="Hu X."/>
            <person name="Ji K."/>
            <person name="Xiang X."/>
            <person name="Song Q."/>
            <person name="Yuan D."/>
            <person name="Jin S."/>
            <person name="Zhang L."/>
        </authorList>
    </citation>
    <scope>NUCLEOTIDE SEQUENCE [LARGE SCALE GENOMIC DNA]</scope>
    <source>
        <strain evidence="1">SQ_2022a</strain>
    </source>
</reference>